<dbReference type="Gene3D" id="3.10.110.10">
    <property type="entry name" value="Ubiquitin Conjugating Enzyme"/>
    <property type="match status" value="1"/>
</dbReference>
<keyword evidence="2" id="KW-0472">Membrane</keyword>
<evidence type="ECO:0000256" key="1">
    <source>
        <dbReference type="SAM" id="MobiDB-lite"/>
    </source>
</evidence>
<dbReference type="EMBL" id="CP097507">
    <property type="protein sequence ID" value="URE06008.1"/>
    <property type="molecule type" value="Genomic_DNA"/>
</dbReference>
<feature type="domain" description="UBC core" evidence="3">
    <location>
        <begin position="63"/>
        <end position="224"/>
    </location>
</feature>
<dbReference type="InterPro" id="IPR000608">
    <property type="entry name" value="UBC"/>
</dbReference>
<dbReference type="PROSITE" id="PS50127">
    <property type="entry name" value="UBC_2"/>
    <property type="match status" value="1"/>
</dbReference>
<feature type="transmembrane region" description="Helical" evidence="2">
    <location>
        <begin position="242"/>
        <end position="261"/>
    </location>
</feature>
<feature type="compositionally biased region" description="Basic and acidic residues" evidence="1">
    <location>
        <begin position="82"/>
        <end position="94"/>
    </location>
</feature>
<dbReference type="SUPFAM" id="SSF54495">
    <property type="entry name" value="UBC-like"/>
    <property type="match status" value="1"/>
</dbReference>
<evidence type="ECO:0000256" key="2">
    <source>
        <dbReference type="SAM" id="Phobius"/>
    </source>
</evidence>
<dbReference type="Proteomes" id="UP001055439">
    <property type="component" value="Chromosome 5"/>
</dbReference>
<reference evidence="4" key="1">
    <citation type="submission" date="2022-05" db="EMBL/GenBank/DDBJ databases">
        <title>The Musa troglodytarum L. genome provides insights into the mechanism of non-climacteric behaviour and enrichment of carotenoids.</title>
        <authorList>
            <person name="Wang J."/>
        </authorList>
    </citation>
    <scope>NUCLEOTIDE SEQUENCE</scope>
    <source>
        <tissue evidence="4">Leaf</tissue>
    </source>
</reference>
<protein>
    <submittedName>
        <fullName evidence="4">Ubiquitin-conjugating enzyme E2</fullName>
    </submittedName>
</protein>
<evidence type="ECO:0000313" key="5">
    <source>
        <dbReference type="Proteomes" id="UP001055439"/>
    </source>
</evidence>
<dbReference type="InterPro" id="IPR050113">
    <property type="entry name" value="Ub_conjugating_enzyme"/>
</dbReference>
<sequence length="263" mass="29296">MCLPQMVAISLNNIHLFVSDLPQTSTRTVPLSLHGQDEAPSLSHHRITGGGTRRRLILPPEASAVASPSKGLKALGFQSDRPVPDGREGMRETPSEGVPRSLQDFVLEGSEGTPFAGGYYYGKLKFQPDYPYKPPSISLITPNGRFATNKKICLSMSDYHPESWNPIWSVSSKNCSNFRKLFPEYVEKHQQQQALVQSISGLQREDDSRPPSTMAEHSAKQGENRKVAHDAHKRRQRKQFPLWLLLLLVSVFGGVMALPLLQV</sequence>
<feature type="region of interest" description="Disordered" evidence="1">
    <location>
        <begin position="201"/>
        <end position="233"/>
    </location>
</feature>
<proteinExistence type="predicted"/>
<accession>A0A9E7K4D4</accession>
<dbReference type="SMART" id="SM00212">
    <property type="entry name" value="UBCc"/>
    <property type="match status" value="1"/>
</dbReference>
<feature type="compositionally biased region" description="Basic and acidic residues" evidence="1">
    <location>
        <begin position="217"/>
        <end position="230"/>
    </location>
</feature>
<keyword evidence="2" id="KW-1133">Transmembrane helix</keyword>
<dbReference type="AlphaFoldDB" id="A0A9E7K4D4"/>
<gene>
    <name evidence="4" type="ORF">MUK42_20615</name>
</gene>
<evidence type="ECO:0000259" key="3">
    <source>
        <dbReference type="PROSITE" id="PS50127"/>
    </source>
</evidence>
<organism evidence="4 5">
    <name type="scientific">Musa troglodytarum</name>
    <name type="common">fe'i banana</name>
    <dbReference type="NCBI Taxonomy" id="320322"/>
    <lineage>
        <taxon>Eukaryota</taxon>
        <taxon>Viridiplantae</taxon>
        <taxon>Streptophyta</taxon>
        <taxon>Embryophyta</taxon>
        <taxon>Tracheophyta</taxon>
        <taxon>Spermatophyta</taxon>
        <taxon>Magnoliopsida</taxon>
        <taxon>Liliopsida</taxon>
        <taxon>Zingiberales</taxon>
        <taxon>Musaceae</taxon>
        <taxon>Musa</taxon>
    </lineage>
</organism>
<keyword evidence="2" id="KW-0812">Transmembrane</keyword>
<keyword evidence="5" id="KW-1185">Reference proteome</keyword>
<dbReference type="OrthoDB" id="1158011at2759"/>
<dbReference type="InterPro" id="IPR016135">
    <property type="entry name" value="UBQ-conjugating_enzyme/RWD"/>
</dbReference>
<feature type="region of interest" description="Disordered" evidence="1">
    <location>
        <begin position="64"/>
        <end position="100"/>
    </location>
</feature>
<name>A0A9E7K4D4_9LILI</name>
<dbReference type="PANTHER" id="PTHR24067">
    <property type="entry name" value="UBIQUITIN-CONJUGATING ENZYME E2"/>
    <property type="match status" value="1"/>
</dbReference>
<evidence type="ECO:0000313" key="4">
    <source>
        <dbReference type="EMBL" id="URE06008.1"/>
    </source>
</evidence>
<dbReference type="Pfam" id="PF00179">
    <property type="entry name" value="UQ_con"/>
    <property type="match status" value="1"/>
</dbReference>